<dbReference type="AlphaFoldDB" id="A0A6J6BVN4"/>
<keyword evidence="5" id="KW-0408">Iron</keyword>
<reference evidence="7" key="1">
    <citation type="submission" date="2020-05" db="EMBL/GenBank/DDBJ databases">
        <authorList>
            <person name="Chiriac C."/>
            <person name="Salcher M."/>
            <person name="Ghai R."/>
            <person name="Kavagutti S V."/>
        </authorList>
    </citation>
    <scope>NUCLEOTIDE SEQUENCE</scope>
</reference>
<dbReference type="CDD" id="cd11078">
    <property type="entry name" value="CYP130-like"/>
    <property type="match status" value="1"/>
</dbReference>
<proteinExistence type="inferred from homology"/>
<keyword evidence="6" id="KW-0503">Monooxygenase</keyword>
<accession>A0A6J6BVN4</accession>
<keyword evidence="2" id="KW-0349">Heme</keyword>
<keyword evidence="3" id="KW-0479">Metal-binding</keyword>
<dbReference type="FunFam" id="1.10.630.10:FF:000018">
    <property type="entry name" value="Cytochrome P450 monooxygenase"/>
    <property type="match status" value="1"/>
</dbReference>
<dbReference type="EMBL" id="CAEZYU010000148">
    <property type="protein sequence ID" value="CAB4760244.1"/>
    <property type="molecule type" value="Genomic_DNA"/>
</dbReference>
<dbReference type="GO" id="GO:0006707">
    <property type="term" value="P:cholesterol catabolic process"/>
    <property type="evidence" value="ECO:0007669"/>
    <property type="project" value="TreeGrafter"/>
</dbReference>
<dbReference type="PANTHER" id="PTHR46696">
    <property type="entry name" value="P450, PUTATIVE (EUROFUNG)-RELATED"/>
    <property type="match status" value="1"/>
</dbReference>
<dbReference type="GO" id="GO:0005506">
    <property type="term" value="F:iron ion binding"/>
    <property type="evidence" value="ECO:0007669"/>
    <property type="project" value="InterPro"/>
</dbReference>
<keyword evidence="4" id="KW-0560">Oxidoreductase</keyword>
<dbReference type="PRINTS" id="PR00359">
    <property type="entry name" value="BP450"/>
</dbReference>
<dbReference type="InterPro" id="IPR002397">
    <property type="entry name" value="Cyt_P450_B"/>
</dbReference>
<evidence type="ECO:0000313" key="8">
    <source>
        <dbReference type="EMBL" id="CAB4760244.1"/>
    </source>
</evidence>
<evidence type="ECO:0000256" key="2">
    <source>
        <dbReference type="ARBA" id="ARBA00022617"/>
    </source>
</evidence>
<evidence type="ECO:0000256" key="3">
    <source>
        <dbReference type="ARBA" id="ARBA00022723"/>
    </source>
</evidence>
<dbReference type="PANTHER" id="PTHR46696:SF4">
    <property type="entry name" value="BIOTIN BIOSYNTHESIS CYTOCHROME P450"/>
    <property type="match status" value="1"/>
</dbReference>
<dbReference type="InterPro" id="IPR017972">
    <property type="entry name" value="Cyt_P450_CS"/>
</dbReference>
<evidence type="ECO:0000256" key="6">
    <source>
        <dbReference type="ARBA" id="ARBA00023033"/>
    </source>
</evidence>
<organism evidence="7">
    <name type="scientific">freshwater metagenome</name>
    <dbReference type="NCBI Taxonomy" id="449393"/>
    <lineage>
        <taxon>unclassified sequences</taxon>
        <taxon>metagenomes</taxon>
        <taxon>ecological metagenomes</taxon>
    </lineage>
</organism>
<sequence length="410" mass="45893">MTIEFDPYSYEFHEDPYPIYERLREEAPLYHNAEMGFWALSRHADVIEGFRDVTRLSSSHGVSLDPMASGPHAYKTMSFLAMDQPMHGRMRALVSRGFTPRRVAQLEPRIREIARGYLAKLQDGEPFDFIKDFAGRLPMDVISELIGVPVEDRDELRIKSDLLVHREEGVQDVPPEGIAAAMDLVVYYSEMLAERRARPTDDLTSALLAAEIDGDRLNDDEIIGFLFLMVVAGNETTTKLLGNAWYWAWRNPEQGSKVFADPSKIPTWVEETLRYDTSTQLLARITTCDIEIHGGVIPEGDRVVLLVGSANRDPRVFNNPDSYDLDRPEPLPQIASFGFGRHFCLGASLARLEAQVALQELVSAVSSYEIDPAATQRVHSVNVRGFASLPSTVNLRPEPLPVSPITTGAH</sequence>
<gene>
    <name evidence="7" type="ORF">UFOPK1358_01152</name>
    <name evidence="8" type="ORF">UFOPK2766_02170</name>
</gene>
<protein>
    <submittedName>
        <fullName evidence="7">Unannotated protein</fullName>
    </submittedName>
</protein>
<dbReference type="InterPro" id="IPR001128">
    <property type="entry name" value="Cyt_P450"/>
</dbReference>
<dbReference type="Pfam" id="PF00067">
    <property type="entry name" value="p450"/>
    <property type="match status" value="1"/>
</dbReference>
<dbReference type="GO" id="GO:0008395">
    <property type="term" value="F:steroid hydroxylase activity"/>
    <property type="evidence" value="ECO:0007669"/>
    <property type="project" value="TreeGrafter"/>
</dbReference>
<dbReference type="InterPro" id="IPR036396">
    <property type="entry name" value="Cyt_P450_sf"/>
</dbReference>
<dbReference type="GO" id="GO:0036199">
    <property type="term" value="F:cholest-4-en-3-one 26-monooxygenase activity"/>
    <property type="evidence" value="ECO:0007669"/>
    <property type="project" value="TreeGrafter"/>
</dbReference>
<dbReference type="EMBL" id="CAEZSF010000110">
    <property type="protein sequence ID" value="CAB4543260.1"/>
    <property type="molecule type" value="Genomic_DNA"/>
</dbReference>
<dbReference type="Gene3D" id="1.10.630.10">
    <property type="entry name" value="Cytochrome P450"/>
    <property type="match status" value="1"/>
</dbReference>
<dbReference type="SUPFAM" id="SSF48264">
    <property type="entry name" value="Cytochrome P450"/>
    <property type="match status" value="1"/>
</dbReference>
<evidence type="ECO:0000256" key="1">
    <source>
        <dbReference type="ARBA" id="ARBA00010617"/>
    </source>
</evidence>
<evidence type="ECO:0000256" key="4">
    <source>
        <dbReference type="ARBA" id="ARBA00023002"/>
    </source>
</evidence>
<evidence type="ECO:0000313" key="7">
    <source>
        <dbReference type="EMBL" id="CAB4543260.1"/>
    </source>
</evidence>
<comment type="similarity">
    <text evidence="1">Belongs to the cytochrome P450 family.</text>
</comment>
<name>A0A6J6BVN4_9ZZZZ</name>
<evidence type="ECO:0000256" key="5">
    <source>
        <dbReference type="ARBA" id="ARBA00023004"/>
    </source>
</evidence>
<dbReference type="PROSITE" id="PS00086">
    <property type="entry name" value="CYTOCHROME_P450"/>
    <property type="match status" value="1"/>
</dbReference>
<dbReference type="GO" id="GO:0020037">
    <property type="term" value="F:heme binding"/>
    <property type="evidence" value="ECO:0007669"/>
    <property type="project" value="InterPro"/>
</dbReference>